<reference evidence="2 3" key="1">
    <citation type="journal article" date="2012" name="Proc. Natl. Acad. Sci. U.S.A.">
        <title>Comparative genomics of Ceriporiopsis subvermispora and Phanerochaete chrysosporium provide insight into selective ligninolysis.</title>
        <authorList>
            <person name="Fernandez-Fueyo E."/>
            <person name="Ruiz-Duenas F.J."/>
            <person name="Ferreira P."/>
            <person name="Floudas D."/>
            <person name="Hibbett D.S."/>
            <person name="Canessa P."/>
            <person name="Larrondo L.F."/>
            <person name="James T.Y."/>
            <person name="Seelenfreund D."/>
            <person name="Lobos S."/>
            <person name="Polanco R."/>
            <person name="Tello M."/>
            <person name="Honda Y."/>
            <person name="Watanabe T."/>
            <person name="Watanabe T."/>
            <person name="Ryu J.S."/>
            <person name="Kubicek C.P."/>
            <person name="Schmoll M."/>
            <person name="Gaskell J."/>
            <person name="Hammel K.E."/>
            <person name="St John F.J."/>
            <person name="Vanden Wymelenberg A."/>
            <person name="Sabat G."/>
            <person name="Splinter BonDurant S."/>
            <person name="Syed K."/>
            <person name="Yadav J.S."/>
            <person name="Doddapaneni H."/>
            <person name="Subramanian V."/>
            <person name="Lavin J.L."/>
            <person name="Oguiza J.A."/>
            <person name="Perez G."/>
            <person name="Pisabarro A.G."/>
            <person name="Ramirez L."/>
            <person name="Santoyo F."/>
            <person name="Master E."/>
            <person name="Coutinho P.M."/>
            <person name="Henrissat B."/>
            <person name="Lombard V."/>
            <person name="Magnuson J.K."/>
            <person name="Kuees U."/>
            <person name="Hori C."/>
            <person name="Igarashi K."/>
            <person name="Samejima M."/>
            <person name="Held B.W."/>
            <person name="Barry K.W."/>
            <person name="LaButti K.M."/>
            <person name="Lapidus A."/>
            <person name="Lindquist E.A."/>
            <person name="Lucas S.M."/>
            <person name="Riley R."/>
            <person name="Salamov A.A."/>
            <person name="Hoffmeister D."/>
            <person name="Schwenk D."/>
            <person name="Hadar Y."/>
            <person name="Yarden O."/>
            <person name="de Vries R.P."/>
            <person name="Wiebenga A."/>
            <person name="Stenlid J."/>
            <person name="Eastwood D."/>
            <person name="Grigoriev I.V."/>
            <person name="Berka R.M."/>
            <person name="Blanchette R.A."/>
            <person name="Kersten P."/>
            <person name="Martinez A.T."/>
            <person name="Vicuna R."/>
            <person name="Cullen D."/>
        </authorList>
    </citation>
    <scope>NUCLEOTIDE SEQUENCE [LARGE SCALE GENOMIC DNA]</scope>
    <source>
        <strain evidence="2 3">B</strain>
    </source>
</reference>
<gene>
    <name evidence="2" type="ORF">CERSUDRAFT_117530</name>
</gene>
<proteinExistence type="predicted"/>
<evidence type="ECO:0000256" key="1">
    <source>
        <dbReference type="SAM" id="MobiDB-lite"/>
    </source>
</evidence>
<protein>
    <submittedName>
        <fullName evidence="2">Uncharacterized protein</fullName>
    </submittedName>
</protein>
<accession>M2PDV4</accession>
<organism evidence="2 3">
    <name type="scientific">Ceriporiopsis subvermispora (strain B)</name>
    <name type="common">White-rot fungus</name>
    <name type="synonym">Gelatoporia subvermispora</name>
    <dbReference type="NCBI Taxonomy" id="914234"/>
    <lineage>
        <taxon>Eukaryota</taxon>
        <taxon>Fungi</taxon>
        <taxon>Dikarya</taxon>
        <taxon>Basidiomycota</taxon>
        <taxon>Agaricomycotina</taxon>
        <taxon>Agaricomycetes</taxon>
        <taxon>Polyporales</taxon>
        <taxon>Gelatoporiaceae</taxon>
        <taxon>Gelatoporia</taxon>
    </lineage>
</organism>
<sequence>MPSRDKSAVRYRSRHDSRLGAPSLGTGWRRFYGCRPCFLDGEDGGGLHAIDGLTTHVRDRPSTMLPQLQRGASSGLLKGGDTGIARKDVGARTPRQR</sequence>
<keyword evidence="3" id="KW-1185">Reference proteome</keyword>
<dbReference type="AlphaFoldDB" id="M2PDV4"/>
<dbReference type="HOGENOM" id="CLU_2346492_0_0_1"/>
<evidence type="ECO:0000313" key="3">
    <source>
        <dbReference type="Proteomes" id="UP000016930"/>
    </source>
</evidence>
<dbReference type="EMBL" id="KB445804">
    <property type="protein sequence ID" value="EMD34009.1"/>
    <property type="molecule type" value="Genomic_DNA"/>
</dbReference>
<feature type="region of interest" description="Disordered" evidence="1">
    <location>
        <begin position="67"/>
        <end position="97"/>
    </location>
</feature>
<dbReference type="Proteomes" id="UP000016930">
    <property type="component" value="Unassembled WGS sequence"/>
</dbReference>
<evidence type="ECO:0000313" key="2">
    <source>
        <dbReference type="EMBL" id="EMD34009.1"/>
    </source>
</evidence>
<name>M2PDV4_CERS8</name>